<dbReference type="Gene3D" id="3.40.50.720">
    <property type="entry name" value="NAD(P)-binding Rossmann-like Domain"/>
    <property type="match status" value="1"/>
</dbReference>
<dbReference type="Proteomes" id="UP000011174">
    <property type="component" value="Chromosome"/>
</dbReference>
<keyword evidence="11" id="KW-0791">Threonine biosynthesis</keyword>
<dbReference type="GO" id="GO:0004412">
    <property type="term" value="F:homoserine dehydrogenase activity"/>
    <property type="evidence" value="ECO:0007669"/>
    <property type="project" value="UniProtKB-EC"/>
</dbReference>
<keyword evidence="29" id="KW-1185">Reference proteome</keyword>
<dbReference type="KEGG" id="udi:ASNER_200"/>
<dbReference type="GO" id="GO:0009086">
    <property type="term" value="P:methionine biosynthetic process"/>
    <property type="evidence" value="ECO:0007669"/>
    <property type="project" value="UniProtKB-KW"/>
</dbReference>
<dbReference type="SUPFAM" id="SSF53633">
    <property type="entry name" value="Carbamate kinase-like"/>
    <property type="match status" value="1"/>
</dbReference>
<evidence type="ECO:0000256" key="14">
    <source>
        <dbReference type="ARBA" id="ARBA00022777"/>
    </source>
</evidence>
<dbReference type="GO" id="GO:0046872">
    <property type="term" value="F:metal ion binding"/>
    <property type="evidence" value="ECO:0007669"/>
    <property type="project" value="UniProtKB-KW"/>
</dbReference>
<reference evidence="28 29" key="1">
    <citation type="journal article" date="2013" name="Environ. Microbiol.">
        <title>The nutrient supplying capabilities of Uzinura, an endosymbiont of armoured scale insects.</title>
        <authorList>
            <person name="Sabree Z.L."/>
            <person name="Huang C.Y."/>
            <person name="Okusu A."/>
            <person name="Moran N.A."/>
            <person name="Normark B.B."/>
        </authorList>
    </citation>
    <scope>NUCLEOTIDE SEQUENCE [LARGE SCALE GENOMIC DNA]</scope>
    <source>
        <strain evidence="28 29">ASNER</strain>
    </source>
</reference>
<dbReference type="STRING" id="1133592.ASNER_200"/>
<evidence type="ECO:0000256" key="15">
    <source>
        <dbReference type="ARBA" id="ARBA00022840"/>
    </source>
</evidence>
<comment type="function">
    <text evidence="22">Bifunctional aspartate kinase and homoserine dehydrogenase that catalyzes the first and the third steps toward the synthesis of lysine, methionine and threonine from aspartate.</text>
</comment>
<dbReference type="SUPFAM" id="SSF55021">
    <property type="entry name" value="ACT-like"/>
    <property type="match status" value="1"/>
</dbReference>
<dbReference type="Gene3D" id="3.30.2130.10">
    <property type="entry name" value="VC0802-like"/>
    <property type="match status" value="1"/>
</dbReference>
<evidence type="ECO:0000256" key="8">
    <source>
        <dbReference type="ARBA" id="ARBA00010046"/>
    </source>
</evidence>
<dbReference type="HOGENOM" id="CLU_009116_7_1_10"/>
<evidence type="ECO:0000259" key="25">
    <source>
        <dbReference type="Pfam" id="PF00696"/>
    </source>
</evidence>
<comment type="pathway">
    <text evidence="4">Amino-acid biosynthesis; L-threonine biosynthesis; L-threonine from L-aspartate: step 3/5.</text>
</comment>
<keyword evidence="19" id="KW-0915">Sodium</keyword>
<feature type="domain" description="Homoserine dehydrogenase catalytic" evidence="26">
    <location>
        <begin position="585"/>
        <end position="778"/>
    </location>
</feature>
<dbReference type="UniPathway" id="UPA00050">
    <property type="reaction ID" value="UER00063"/>
</dbReference>
<feature type="domain" description="Aspartate/glutamate/uridylate kinase" evidence="25">
    <location>
        <begin position="2"/>
        <end position="276"/>
    </location>
</feature>
<dbReference type="InterPro" id="IPR005106">
    <property type="entry name" value="Asp/hSer_DH_NAD-bd"/>
</dbReference>
<evidence type="ECO:0000256" key="22">
    <source>
        <dbReference type="ARBA" id="ARBA00044938"/>
    </source>
</evidence>
<keyword evidence="12" id="KW-0479">Metal-binding</keyword>
<dbReference type="InterPro" id="IPR045865">
    <property type="entry name" value="ACT-like_dom_sf"/>
</dbReference>
<keyword evidence="14 28" id="KW-0418">Kinase</keyword>
<dbReference type="OrthoDB" id="9799110at2"/>
<dbReference type="InterPro" id="IPR001341">
    <property type="entry name" value="Asp_kinase"/>
</dbReference>
<comment type="catalytic activity">
    <reaction evidence="24">
        <text>L-homoserine + NADP(+) = L-aspartate 4-semialdehyde + NADPH + H(+)</text>
        <dbReference type="Rhea" id="RHEA:15761"/>
        <dbReference type="ChEBI" id="CHEBI:15378"/>
        <dbReference type="ChEBI" id="CHEBI:57476"/>
        <dbReference type="ChEBI" id="CHEBI:57783"/>
        <dbReference type="ChEBI" id="CHEBI:58349"/>
        <dbReference type="ChEBI" id="CHEBI:537519"/>
        <dbReference type="EC" id="1.1.1.3"/>
    </reaction>
    <physiologicalReaction direction="right-to-left" evidence="24">
        <dbReference type="Rhea" id="RHEA:15763"/>
    </physiologicalReaction>
</comment>
<dbReference type="InterPro" id="IPR011147">
    <property type="entry name" value="Bifunc_Aspkin/hSer_DH"/>
</dbReference>
<evidence type="ECO:0000256" key="11">
    <source>
        <dbReference type="ARBA" id="ARBA00022697"/>
    </source>
</evidence>
<evidence type="ECO:0000256" key="1">
    <source>
        <dbReference type="ARBA" id="ARBA00001920"/>
    </source>
</evidence>
<evidence type="ECO:0000256" key="17">
    <source>
        <dbReference type="ARBA" id="ARBA00023002"/>
    </source>
</evidence>
<proteinExistence type="inferred from homology"/>
<evidence type="ECO:0000256" key="23">
    <source>
        <dbReference type="ARBA" id="ARBA00048561"/>
    </source>
</evidence>
<dbReference type="Gene3D" id="1.20.120.1320">
    <property type="entry name" value="Aspartokinase, catalytic domain"/>
    <property type="match status" value="1"/>
</dbReference>
<evidence type="ECO:0000256" key="18">
    <source>
        <dbReference type="ARBA" id="ARBA00023027"/>
    </source>
</evidence>
<evidence type="ECO:0000256" key="2">
    <source>
        <dbReference type="ARBA" id="ARBA00004766"/>
    </source>
</evidence>
<dbReference type="SUPFAM" id="SSF51735">
    <property type="entry name" value="NAD(P)-binding Rossmann-fold domains"/>
    <property type="match status" value="1"/>
</dbReference>
<dbReference type="EMBL" id="CP003263">
    <property type="protein sequence ID" value="AGC66957.1"/>
    <property type="molecule type" value="Genomic_DNA"/>
</dbReference>
<evidence type="ECO:0000256" key="16">
    <source>
        <dbReference type="ARBA" id="ARBA00022857"/>
    </source>
</evidence>
<dbReference type="GO" id="GO:0050661">
    <property type="term" value="F:NADP binding"/>
    <property type="evidence" value="ECO:0007669"/>
    <property type="project" value="InterPro"/>
</dbReference>
<comment type="pathway">
    <text evidence="2">Amino-acid biosynthesis; L-lysine biosynthesis via DAP pathway; (S)-tetrahydrodipicolinate from L-aspartate: step 1/4.</text>
</comment>
<comment type="pathway">
    <text evidence="5">Amino-acid biosynthesis; L-methionine biosynthesis via de novo pathway; L-homoserine from L-aspartate: step 3/3.</text>
</comment>
<comment type="pathway">
    <text evidence="6">Amino-acid biosynthesis; L-threonine biosynthesis; L-threonine from L-aspartate: step 1/5.</text>
</comment>
<comment type="similarity">
    <text evidence="8">In the N-terminal section; belongs to the aspartokinase family.</text>
</comment>
<dbReference type="PANTHER" id="PTHR43070">
    <property type="match status" value="1"/>
</dbReference>
<evidence type="ECO:0000313" key="28">
    <source>
        <dbReference type="EMBL" id="AGC66957.1"/>
    </source>
</evidence>
<comment type="similarity">
    <text evidence="7">In the C-terminal section; belongs to the homoserine dehydrogenase family.</text>
</comment>
<dbReference type="InterPro" id="IPR018042">
    <property type="entry name" value="Aspartate_kinase_CS"/>
</dbReference>
<keyword evidence="15" id="KW-0067">ATP-binding</keyword>
<keyword evidence="9" id="KW-0028">Amino-acid biosynthesis</keyword>
<evidence type="ECO:0000256" key="7">
    <source>
        <dbReference type="ARBA" id="ARBA00007952"/>
    </source>
</evidence>
<dbReference type="GO" id="GO:0009088">
    <property type="term" value="P:threonine biosynthetic process"/>
    <property type="evidence" value="ECO:0007669"/>
    <property type="project" value="UniProtKB-UniPathway"/>
</dbReference>
<dbReference type="AlphaFoldDB" id="L7VJR1"/>
<dbReference type="PANTHER" id="PTHR43070:SF3">
    <property type="entry name" value="HOMOSERINE DEHYDROGENASE"/>
    <property type="match status" value="1"/>
</dbReference>
<gene>
    <name evidence="28" type="primary">thrA</name>
    <name evidence="28" type="ORF">ASNER_200</name>
</gene>
<evidence type="ECO:0000313" key="29">
    <source>
        <dbReference type="Proteomes" id="UP000011174"/>
    </source>
</evidence>
<dbReference type="NCBIfam" id="TIGR00657">
    <property type="entry name" value="asp_kinases"/>
    <property type="match status" value="1"/>
</dbReference>
<evidence type="ECO:0000256" key="21">
    <source>
        <dbReference type="ARBA" id="ARBA00023268"/>
    </source>
</evidence>
<dbReference type="UniPathway" id="UPA00051">
    <property type="reaction ID" value="UER00462"/>
</dbReference>
<evidence type="ECO:0000259" key="26">
    <source>
        <dbReference type="Pfam" id="PF00742"/>
    </source>
</evidence>
<dbReference type="PROSITE" id="PS00324">
    <property type="entry name" value="ASPARTOKINASE"/>
    <property type="match status" value="1"/>
</dbReference>
<comment type="pathway">
    <text evidence="3">Amino-acid biosynthesis; L-methionine biosynthesis via de novo pathway; L-homoserine from L-aspartate: step 1/3.</text>
</comment>
<dbReference type="InterPro" id="IPR001048">
    <property type="entry name" value="Asp/Glu/Uridylate_kinase"/>
</dbReference>
<keyword evidence="17" id="KW-0560">Oxidoreductase</keyword>
<keyword evidence="21" id="KW-0511">Multifunctional enzyme</keyword>
<keyword evidence="10" id="KW-0808">Transferase</keyword>
<dbReference type="SUPFAM" id="SSF55347">
    <property type="entry name" value="Glyceraldehyde-3-phosphate dehydrogenase-like, C-terminal domain"/>
    <property type="match status" value="1"/>
</dbReference>
<dbReference type="InterPro" id="IPR036291">
    <property type="entry name" value="NAD(P)-bd_dom_sf"/>
</dbReference>
<evidence type="ECO:0000256" key="6">
    <source>
        <dbReference type="ARBA" id="ARBA00005139"/>
    </source>
</evidence>
<keyword evidence="16" id="KW-0521">NADP</keyword>
<evidence type="ECO:0000256" key="10">
    <source>
        <dbReference type="ARBA" id="ARBA00022679"/>
    </source>
</evidence>
<name>L7VJR1_9FLAO</name>
<evidence type="ECO:0000259" key="27">
    <source>
        <dbReference type="Pfam" id="PF03447"/>
    </source>
</evidence>
<feature type="domain" description="Aspartate/homoserine dehydrogenase NAD-binding" evidence="27">
    <location>
        <begin position="443"/>
        <end position="565"/>
    </location>
</feature>
<sequence>MKVIKFGGTSVGEVHAIEQICYILIDKKEQEDRYAIIVSAIGGITDQLVICAQYAEKKNIKYYLILDEIESYHLEIIRELFTILHKKKLISRIIKYLKNLEKIYNSICKITYFSKVSLDKIMNFGELISSFIISEKLKASGFPSKWKDSRNFIMKKSIQVNLDDVKSLFINDNTPYIILPGFIAAKNEKEIATLGRGGSDFTASIFSASIQSEYMEIYSDVSGIMTVSPKIVSKAFPVKNISYREAIEISYLGAEILYPPTLLTSMKKNIPIIILNTFSPLEMGTLIFSTFKTKSLITVITGMKNITFLSLKRKLGMPGYFNQFAALSSNDIFHVLINQSSSELCIENKILSEFTNDMNHPFSVDKELCIISIIVSNIKNISVTSGYMFSALGKESIKPNVIGSTEKNIYAVIAKKYFKLSIKFLHDIYFDNHYKKVHIFMAGLGQVGSKLIEQLNKQKEYLVEELHIQIRVIGICNSKKMFFDILGINLNNWQKNLKLGTPMIIEEFLGNLYNLNLRNSIFIDNTASKEISHLYDDILGKGIGVVTCNKIACASSYHEYKNIKNLSRYFKAPFFFEPNVGAGLPVINTLNSLIESGDKIHLIESVLSGSFNFILTQFGSFIDIVRETQKKGLTEPDTRIDLSGIDVIRKILILGRECGDSIELEDIKQISLLTKSSIKAFTVDNFYQELIYNEEFFTKRSLVAKEQRKRLRFIAKYKYGESYVGLKYIEFQHQFYHLESKDNMILYTTDRYSDLPLLVKGAGAGAEVTASGIFTDIIKASI</sequence>
<evidence type="ECO:0000256" key="12">
    <source>
        <dbReference type="ARBA" id="ARBA00022723"/>
    </source>
</evidence>
<dbReference type="UniPathway" id="UPA00034">
    <property type="reaction ID" value="UER00015"/>
</dbReference>
<dbReference type="Pfam" id="PF00696">
    <property type="entry name" value="AA_kinase"/>
    <property type="match status" value="1"/>
</dbReference>
<comment type="catalytic activity">
    <reaction evidence="23">
        <text>L-aspartate + ATP = 4-phospho-L-aspartate + ADP</text>
        <dbReference type="Rhea" id="RHEA:23776"/>
        <dbReference type="ChEBI" id="CHEBI:29991"/>
        <dbReference type="ChEBI" id="CHEBI:30616"/>
        <dbReference type="ChEBI" id="CHEBI:57535"/>
        <dbReference type="ChEBI" id="CHEBI:456216"/>
        <dbReference type="EC" id="2.7.2.4"/>
    </reaction>
    <physiologicalReaction direction="left-to-right" evidence="23">
        <dbReference type="Rhea" id="RHEA:23777"/>
    </physiologicalReaction>
</comment>
<evidence type="ECO:0000256" key="4">
    <source>
        <dbReference type="ARBA" id="ARBA00005056"/>
    </source>
</evidence>
<protein>
    <submittedName>
        <fullName evidence="28">Bifunctional aspartokinase/homoserine dehydrogenase</fullName>
    </submittedName>
</protein>
<keyword evidence="20" id="KW-0486">Methionine biosynthesis</keyword>
<evidence type="ECO:0000256" key="20">
    <source>
        <dbReference type="ARBA" id="ARBA00023167"/>
    </source>
</evidence>
<evidence type="ECO:0000256" key="5">
    <source>
        <dbReference type="ARBA" id="ARBA00005062"/>
    </source>
</evidence>
<dbReference type="GO" id="GO:0004072">
    <property type="term" value="F:aspartate kinase activity"/>
    <property type="evidence" value="ECO:0007669"/>
    <property type="project" value="UniProtKB-EC"/>
</dbReference>
<dbReference type="GO" id="GO:0005524">
    <property type="term" value="F:ATP binding"/>
    <property type="evidence" value="ECO:0007669"/>
    <property type="project" value="UniProtKB-KW"/>
</dbReference>
<keyword evidence="13" id="KW-0547">Nucleotide-binding</keyword>
<dbReference type="Gene3D" id="3.30.360.10">
    <property type="entry name" value="Dihydrodipicolinate Reductase, domain 2"/>
    <property type="match status" value="1"/>
</dbReference>
<dbReference type="PATRIC" id="fig|1133592.3.peg.185"/>
<comment type="cofactor">
    <cofactor evidence="1">
        <name>a metal cation</name>
        <dbReference type="ChEBI" id="CHEBI:25213"/>
    </cofactor>
</comment>
<accession>L7VJR1</accession>
<evidence type="ECO:0000256" key="3">
    <source>
        <dbReference type="ARBA" id="ARBA00004986"/>
    </source>
</evidence>
<evidence type="ECO:0000256" key="24">
    <source>
        <dbReference type="ARBA" id="ARBA00048841"/>
    </source>
</evidence>
<evidence type="ECO:0000256" key="19">
    <source>
        <dbReference type="ARBA" id="ARBA00023053"/>
    </source>
</evidence>
<dbReference type="GO" id="GO:0009089">
    <property type="term" value="P:lysine biosynthetic process via diaminopimelate"/>
    <property type="evidence" value="ECO:0007669"/>
    <property type="project" value="UniProtKB-UniPathway"/>
</dbReference>
<dbReference type="InterPro" id="IPR036393">
    <property type="entry name" value="AceGlu_kinase-like_sf"/>
</dbReference>
<dbReference type="InterPro" id="IPR001342">
    <property type="entry name" value="HDH_cat"/>
</dbReference>
<evidence type="ECO:0000256" key="13">
    <source>
        <dbReference type="ARBA" id="ARBA00022741"/>
    </source>
</evidence>
<dbReference type="Gene3D" id="3.40.1160.10">
    <property type="entry name" value="Acetylglutamate kinase-like"/>
    <property type="match status" value="1"/>
</dbReference>
<dbReference type="Pfam" id="PF00742">
    <property type="entry name" value="Homoserine_dh"/>
    <property type="match status" value="1"/>
</dbReference>
<dbReference type="InterPro" id="IPR042199">
    <property type="entry name" value="AsparK_Bifunc_asparK/hSer_DH"/>
</dbReference>
<keyword evidence="18" id="KW-0520">NAD</keyword>
<evidence type="ECO:0000256" key="9">
    <source>
        <dbReference type="ARBA" id="ARBA00022605"/>
    </source>
</evidence>
<organism evidence="28 29">
    <name type="scientific">Candidatus Uzinura diaspidicola str. ASNER</name>
    <dbReference type="NCBI Taxonomy" id="1133592"/>
    <lineage>
        <taxon>Bacteria</taxon>
        <taxon>Pseudomonadati</taxon>
        <taxon>Bacteroidota</taxon>
        <taxon>Flavobacteriia</taxon>
        <taxon>Flavobacteriales</taxon>
        <taxon>Candidatus Uzinura</taxon>
    </lineage>
</organism>
<dbReference type="Pfam" id="PF03447">
    <property type="entry name" value="NAD_binding_3"/>
    <property type="match status" value="1"/>
</dbReference>